<dbReference type="Pfam" id="PF01226">
    <property type="entry name" value="Form_Nir_trans"/>
    <property type="match status" value="1"/>
</dbReference>
<keyword evidence="2 6" id="KW-0812">Transmembrane</keyword>
<evidence type="ECO:0000313" key="7">
    <source>
        <dbReference type="EMBL" id="ADO83982.1"/>
    </source>
</evidence>
<feature type="transmembrane region" description="Helical" evidence="6">
    <location>
        <begin position="231"/>
        <end position="252"/>
    </location>
</feature>
<dbReference type="EMBL" id="CP002282">
    <property type="protein sequence ID" value="ADO83982.1"/>
    <property type="molecule type" value="Genomic_DNA"/>
</dbReference>
<geneLocation type="plasmid" evidence="7 8">
    <name>pILYOP01</name>
</geneLocation>
<dbReference type="GO" id="GO:0015499">
    <property type="term" value="F:formate transmembrane transporter activity"/>
    <property type="evidence" value="ECO:0007669"/>
    <property type="project" value="TreeGrafter"/>
</dbReference>
<evidence type="ECO:0000256" key="6">
    <source>
        <dbReference type="SAM" id="Phobius"/>
    </source>
</evidence>
<accession>E3HCK6</accession>
<keyword evidence="8" id="KW-1185">Reference proteome</keyword>
<protein>
    <submittedName>
        <fullName evidence="7">Formate/nitrite transporter</fullName>
    </submittedName>
</protein>
<dbReference type="InterPro" id="IPR024002">
    <property type="entry name" value="For/NO2_transpt_CS"/>
</dbReference>
<proteinExistence type="inferred from homology"/>
<feature type="transmembrane region" description="Helical" evidence="6">
    <location>
        <begin position="188"/>
        <end position="211"/>
    </location>
</feature>
<reference evidence="7 8" key="1">
    <citation type="journal article" date="2010" name="Stand. Genomic Sci.">
        <title>Complete genome sequence of Ilyobacter polytropus type strain (CuHbu1).</title>
        <authorList>
            <person name="Sikorski J."/>
            <person name="Chertkov O."/>
            <person name="Lapidus A."/>
            <person name="Nolan M."/>
            <person name="Lucas S."/>
            <person name="Del Rio T.G."/>
            <person name="Tice H."/>
            <person name="Cheng J.F."/>
            <person name="Tapia R."/>
            <person name="Han C."/>
            <person name="Goodwin L."/>
            <person name="Pitluck S."/>
            <person name="Liolios K."/>
            <person name="Ivanova N."/>
            <person name="Mavromatis K."/>
            <person name="Mikhailova N."/>
            <person name="Pati A."/>
            <person name="Chen A."/>
            <person name="Palaniappan K."/>
            <person name="Land M."/>
            <person name="Hauser L."/>
            <person name="Chang Y.J."/>
            <person name="Jeffries C.D."/>
            <person name="Brambilla E."/>
            <person name="Yasawong M."/>
            <person name="Rohde M."/>
            <person name="Pukall R."/>
            <person name="Spring S."/>
            <person name="Goker M."/>
            <person name="Woyke T."/>
            <person name="Bristow J."/>
            <person name="Eisen J.A."/>
            <person name="Markowitz V."/>
            <person name="Hugenholtz P."/>
            <person name="Kyrpides N.C."/>
            <person name="Klenk H.P."/>
        </authorList>
    </citation>
    <scope>NUCLEOTIDE SEQUENCE [LARGE SCALE GENOMIC DNA]</scope>
    <source>
        <strain evidence="8">ATCC 51220 / DSM 2926 / LMG 16218 / CuHBu1</strain>
        <plasmid evidence="8">pILYOP01</plasmid>
    </source>
</reference>
<comment type="similarity">
    <text evidence="5">Belongs to the FNT transporter (TC 1.A.16) family.</text>
</comment>
<name>E3HCK6_ILYPC</name>
<evidence type="ECO:0000256" key="3">
    <source>
        <dbReference type="ARBA" id="ARBA00022989"/>
    </source>
</evidence>
<dbReference type="KEGG" id="ipo:Ilyop_2219"/>
<dbReference type="InterPro" id="IPR023271">
    <property type="entry name" value="Aquaporin-like"/>
</dbReference>
<evidence type="ECO:0000256" key="2">
    <source>
        <dbReference type="ARBA" id="ARBA00022692"/>
    </source>
</evidence>
<feature type="transmembrane region" description="Helical" evidence="6">
    <location>
        <begin position="104"/>
        <end position="125"/>
    </location>
</feature>
<evidence type="ECO:0000313" key="8">
    <source>
        <dbReference type="Proteomes" id="UP000006875"/>
    </source>
</evidence>
<keyword evidence="4 6" id="KW-0472">Membrane</keyword>
<feature type="transmembrane region" description="Helical" evidence="6">
    <location>
        <begin position="157"/>
        <end position="176"/>
    </location>
</feature>
<dbReference type="AlphaFoldDB" id="E3HCK6"/>
<dbReference type="OrthoDB" id="9786493at2"/>
<dbReference type="PROSITE" id="PS01006">
    <property type="entry name" value="FORMATE_NITRITE_TP_2"/>
    <property type="match status" value="1"/>
</dbReference>
<dbReference type="InterPro" id="IPR000292">
    <property type="entry name" value="For/NO2_transpt"/>
</dbReference>
<dbReference type="RefSeq" id="WP_013388643.1">
    <property type="nucleotide sequence ID" value="NC_014633.1"/>
</dbReference>
<dbReference type="PANTHER" id="PTHR30520">
    <property type="entry name" value="FORMATE TRANSPORTER-RELATED"/>
    <property type="match status" value="1"/>
</dbReference>
<sequence>MFSETLSKLSNSAVAKVTLLKESKSKYFIASLLAGFYVGIGIVLITTIGGLTKSTGPQFRIYMGLAFGIALTLVIMAGSELFTGNNLIMSAGAADKKVTWKDAINIWILSYIGNLAGSTLIGSLFTLSGSATAPHGAVGEFIVALSKSKMNAGPSTLFFKGFLCNILVCLAVLCCIKMKEESAKLVVIFWCLFAFITAGFEHSIANMTIFTMGLLLPHGPEVSLAGYGYNMLWVTLGNFVGGSALGLCYYYMGKKSKVKESILAENKL</sequence>
<keyword evidence="3 6" id="KW-1133">Transmembrane helix</keyword>
<evidence type="ECO:0000256" key="4">
    <source>
        <dbReference type="ARBA" id="ARBA00023136"/>
    </source>
</evidence>
<organism evidence="7 8">
    <name type="scientific">Ilyobacter polytropus (strain ATCC 51220 / DSM 2926 / LMG 16218 / CuHBu1)</name>
    <dbReference type="NCBI Taxonomy" id="572544"/>
    <lineage>
        <taxon>Bacteria</taxon>
        <taxon>Fusobacteriati</taxon>
        <taxon>Fusobacteriota</taxon>
        <taxon>Fusobacteriia</taxon>
        <taxon>Fusobacteriales</taxon>
        <taxon>Fusobacteriaceae</taxon>
        <taxon>Ilyobacter</taxon>
    </lineage>
</organism>
<dbReference type="PROSITE" id="PS01005">
    <property type="entry name" value="FORMATE_NITRITE_TP_1"/>
    <property type="match status" value="1"/>
</dbReference>
<comment type="subcellular location">
    <subcellularLocation>
        <location evidence="1">Membrane</location>
        <topology evidence="1">Multi-pass membrane protein</topology>
    </subcellularLocation>
</comment>
<dbReference type="GO" id="GO:0005886">
    <property type="term" value="C:plasma membrane"/>
    <property type="evidence" value="ECO:0007669"/>
    <property type="project" value="TreeGrafter"/>
</dbReference>
<dbReference type="HOGENOM" id="CLU_036896_2_1_0"/>
<keyword evidence="7" id="KW-0614">Plasmid</keyword>
<dbReference type="Gene3D" id="1.20.1080.10">
    <property type="entry name" value="Glycerol uptake facilitator protein"/>
    <property type="match status" value="1"/>
</dbReference>
<gene>
    <name evidence="7" type="ordered locus">Ilyop_2219</name>
</gene>
<dbReference type="PANTHER" id="PTHR30520:SF8">
    <property type="entry name" value="NITRITE TRANSPORTER NIRC"/>
    <property type="match status" value="1"/>
</dbReference>
<evidence type="ECO:0000256" key="5">
    <source>
        <dbReference type="ARBA" id="ARBA00049660"/>
    </source>
</evidence>
<evidence type="ECO:0000256" key="1">
    <source>
        <dbReference type="ARBA" id="ARBA00004141"/>
    </source>
</evidence>
<dbReference type="Proteomes" id="UP000006875">
    <property type="component" value="Plasmid pILYOP01"/>
</dbReference>
<feature type="transmembrane region" description="Helical" evidence="6">
    <location>
        <begin position="61"/>
        <end position="83"/>
    </location>
</feature>
<feature type="transmembrane region" description="Helical" evidence="6">
    <location>
        <begin position="27"/>
        <end position="49"/>
    </location>
</feature>